<reference evidence="13 14" key="1">
    <citation type="submission" date="2024-02" db="EMBL/GenBank/DDBJ databases">
        <title>High-quality chromosome-scale genome assembly of Pensacola bahiagrass (Paspalum notatum Flugge var. saurae).</title>
        <authorList>
            <person name="Vega J.M."/>
            <person name="Podio M."/>
            <person name="Orjuela J."/>
            <person name="Siena L.A."/>
            <person name="Pessino S.C."/>
            <person name="Combes M.C."/>
            <person name="Mariac C."/>
            <person name="Albertini E."/>
            <person name="Pupilli F."/>
            <person name="Ortiz J.P.A."/>
            <person name="Leblanc O."/>
        </authorList>
    </citation>
    <scope>NUCLEOTIDE SEQUENCE [LARGE SCALE GENOMIC DNA]</scope>
    <source>
        <strain evidence="13">R1</strain>
        <tissue evidence="13">Leaf</tissue>
    </source>
</reference>
<feature type="region of interest" description="Disordered" evidence="11">
    <location>
        <begin position="1"/>
        <end position="32"/>
    </location>
</feature>
<dbReference type="FunFam" id="3.30.70.330:FF:000144">
    <property type="entry name" value="Polyadenylate-binding protein RBP47B"/>
    <property type="match status" value="1"/>
</dbReference>
<dbReference type="PANTHER" id="PTHR47640:SF62">
    <property type="entry name" value="RRM DOMAIN-CONTAINING PROTEIN"/>
    <property type="match status" value="1"/>
</dbReference>
<dbReference type="GO" id="GO:0006397">
    <property type="term" value="P:mRNA processing"/>
    <property type="evidence" value="ECO:0007669"/>
    <property type="project" value="UniProtKB-KW"/>
</dbReference>
<keyword evidence="5 10" id="KW-0694">RNA-binding</keyword>
<evidence type="ECO:0000313" key="14">
    <source>
        <dbReference type="Proteomes" id="UP001341281"/>
    </source>
</evidence>
<comment type="subcellular location">
    <subcellularLocation>
        <location evidence="2">Cytoplasmic granule</location>
    </subcellularLocation>
    <subcellularLocation>
        <location evidence="1">Nucleus</location>
    </subcellularLocation>
</comment>
<evidence type="ECO:0000256" key="2">
    <source>
        <dbReference type="ARBA" id="ARBA00004463"/>
    </source>
</evidence>
<organism evidence="13 14">
    <name type="scientific">Paspalum notatum var. saurae</name>
    <dbReference type="NCBI Taxonomy" id="547442"/>
    <lineage>
        <taxon>Eukaryota</taxon>
        <taxon>Viridiplantae</taxon>
        <taxon>Streptophyta</taxon>
        <taxon>Embryophyta</taxon>
        <taxon>Tracheophyta</taxon>
        <taxon>Spermatophyta</taxon>
        <taxon>Magnoliopsida</taxon>
        <taxon>Liliopsida</taxon>
        <taxon>Poales</taxon>
        <taxon>Poaceae</taxon>
        <taxon>PACMAD clade</taxon>
        <taxon>Panicoideae</taxon>
        <taxon>Andropogonodae</taxon>
        <taxon>Paspaleae</taxon>
        <taxon>Paspalinae</taxon>
        <taxon>Paspalum</taxon>
    </lineage>
</organism>
<keyword evidence="6" id="KW-0539">Nucleus</keyword>
<dbReference type="PROSITE" id="PS50102">
    <property type="entry name" value="RRM"/>
    <property type="match status" value="3"/>
</dbReference>
<dbReference type="SUPFAM" id="SSF54928">
    <property type="entry name" value="RNA-binding domain, RBD"/>
    <property type="match status" value="3"/>
</dbReference>
<comment type="subunit">
    <text evidence="9">Interacts with the poly(A) tail of mRNA in nucleus.</text>
</comment>
<evidence type="ECO:0000256" key="5">
    <source>
        <dbReference type="ARBA" id="ARBA00022884"/>
    </source>
</evidence>
<feature type="domain" description="RRM" evidence="12">
    <location>
        <begin position="155"/>
        <end position="234"/>
    </location>
</feature>
<evidence type="ECO:0000259" key="12">
    <source>
        <dbReference type="PROSITE" id="PS50102"/>
    </source>
</evidence>
<evidence type="ECO:0000256" key="1">
    <source>
        <dbReference type="ARBA" id="ARBA00004123"/>
    </source>
</evidence>
<comment type="similarity">
    <text evidence="8">Belongs to the polyadenylate-binding RBP47 family.</text>
</comment>
<dbReference type="AlphaFoldDB" id="A0AAQ3WH86"/>
<dbReference type="SMART" id="SM00360">
    <property type="entry name" value="RRM"/>
    <property type="match status" value="3"/>
</dbReference>
<accession>A0AAQ3WH86</accession>
<evidence type="ECO:0000256" key="8">
    <source>
        <dbReference type="ARBA" id="ARBA00061069"/>
    </source>
</evidence>
<comment type="function">
    <text evidence="7">Heterogeneous nuclear ribonucleoprotein (hnRNP)-protein binding the poly(A) tail of mRNA and probably involved in some steps of pre-mRNA maturation.</text>
</comment>
<feature type="domain" description="RRM" evidence="12">
    <location>
        <begin position="254"/>
        <end position="326"/>
    </location>
</feature>
<evidence type="ECO:0000256" key="11">
    <source>
        <dbReference type="SAM" id="MobiDB-lite"/>
    </source>
</evidence>
<keyword evidence="4" id="KW-0677">Repeat</keyword>
<dbReference type="InterPro" id="IPR012677">
    <property type="entry name" value="Nucleotide-bd_a/b_plait_sf"/>
</dbReference>
<dbReference type="GO" id="GO:0003729">
    <property type="term" value="F:mRNA binding"/>
    <property type="evidence" value="ECO:0007669"/>
    <property type="project" value="InterPro"/>
</dbReference>
<dbReference type="GO" id="GO:0005634">
    <property type="term" value="C:nucleus"/>
    <property type="evidence" value="ECO:0007669"/>
    <property type="project" value="UniProtKB-SubCell"/>
</dbReference>
<evidence type="ECO:0000256" key="9">
    <source>
        <dbReference type="ARBA" id="ARBA00063471"/>
    </source>
</evidence>
<dbReference type="EMBL" id="CP144747">
    <property type="protein sequence ID" value="WVZ61437.1"/>
    <property type="molecule type" value="Genomic_DNA"/>
</dbReference>
<dbReference type="Pfam" id="PF00076">
    <property type="entry name" value="RRM_1"/>
    <property type="match status" value="3"/>
</dbReference>
<evidence type="ECO:0000256" key="10">
    <source>
        <dbReference type="PROSITE-ProRule" id="PRU00176"/>
    </source>
</evidence>
<sequence>MAPPTHPLSSWADAPPYHYHGTPQPKRVDADGGQGVRSLWIGGLLHWMDEDYLYACFTRSPELVSLVIRRSKHPGQLHGFGFLNFADHTIAAQILKSYNGQKMPNADQDFKLNWATQQPAPVKLPDQDSELTEITQQDAPQSHMNDDDDNASSDHAIFVGDLSYDVTEYMLHHLFKTRYPSVKGAKVIFDRLTGRSKGYGFVHFGDVNEQMQAMTEMNGAYCSTRPMRIGPAPIKKNFAHNKQGTDSYHGTNNSRLFVGNLSKSVTDEDLMQAFSPFGELVDVKILEGKGCGFVSYSNRASAEEAIKMLNGSQLGGNAMKLSWGRRSANKENQRNGGQYGRPGCFDSSDFGWSPPDPYAYAQPGHPVYGYYQPQLLPIVQAICMGMNIQKLNFTVITVLHGTEPWYYYIMTIGLKSMSLAMPFMR</sequence>
<feature type="domain" description="RRM" evidence="12">
    <location>
        <begin position="37"/>
        <end position="117"/>
    </location>
</feature>
<dbReference type="Gene3D" id="3.30.70.330">
    <property type="match status" value="3"/>
</dbReference>
<dbReference type="Proteomes" id="UP001341281">
    <property type="component" value="Chromosome 03"/>
</dbReference>
<name>A0AAQ3WH86_PASNO</name>
<gene>
    <name evidence="13" type="ORF">U9M48_011307</name>
</gene>
<evidence type="ECO:0000256" key="3">
    <source>
        <dbReference type="ARBA" id="ARBA00022664"/>
    </source>
</evidence>
<evidence type="ECO:0000313" key="13">
    <source>
        <dbReference type="EMBL" id="WVZ61437.1"/>
    </source>
</evidence>
<evidence type="ECO:0000256" key="7">
    <source>
        <dbReference type="ARBA" id="ARBA00057395"/>
    </source>
</evidence>
<dbReference type="PANTHER" id="PTHR47640">
    <property type="entry name" value="TRNA SELENOCYSTEINE 1-ASSOCIATED PROTEIN 1-RELATED-RELATED"/>
    <property type="match status" value="1"/>
</dbReference>
<dbReference type="InterPro" id="IPR000504">
    <property type="entry name" value="RRM_dom"/>
</dbReference>
<evidence type="ECO:0000256" key="6">
    <source>
        <dbReference type="ARBA" id="ARBA00023242"/>
    </source>
</evidence>
<evidence type="ECO:0000256" key="4">
    <source>
        <dbReference type="ARBA" id="ARBA00022737"/>
    </source>
</evidence>
<protein>
    <recommendedName>
        <fullName evidence="12">RRM domain-containing protein</fullName>
    </recommendedName>
</protein>
<dbReference type="CDD" id="cd12345">
    <property type="entry name" value="RRM2_SECp43_like"/>
    <property type="match status" value="1"/>
</dbReference>
<dbReference type="InterPro" id="IPR050825">
    <property type="entry name" value="RBM42_RBP45_47-like"/>
</dbReference>
<keyword evidence="3" id="KW-0507">mRNA processing</keyword>
<keyword evidence="14" id="KW-1185">Reference proteome</keyword>
<dbReference type="InterPro" id="IPR035979">
    <property type="entry name" value="RBD_domain_sf"/>
</dbReference>
<proteinExistence type="inferred from homology"/>
<dbReference type="GO" id="GO:0005829">
    <property type="term" value="C:cytosol"/>
    <property type="evidence" value="ECO:0007669"/>
    <property type="project" value="TreeGrafter"/>
</dbReference>